<evidence type="ECO:0000313" key="8">
    <source>
        <dbReference type="Proteomes" id="UP001254608"/>
    </source>
</evidence>
<evidence type="ECO:0000256" key="4">
    <source>
        <dbReference type="ARBA" id="ARBA00022723"/>
    </source>
</evidence>
<dbReference type="InterPro" id="IPR051464">
    <property type="entry name" value="Peptidase_M42_aminopept"/>
</dbReference>
<dbReference type="Proteomes" id="UP001254608">
    <property type="component" value="Unassembled WGS sequence"/>
</dbReference>
<comment type="similarity">
    <text evidence="1">Belongs to the peptidase M42 family.</text>
</comment>
<evidence type="ECO:0000256" key="1">
    <source>
        <dbReference type="ARBA" id="ARBA00006272"/>
    </source>
</evidence>
<keyword evidence="8" id="KW-1185">Reference proteome</keyword>
<dbReference type="SUPFAM" id="SSF53187">
    <property type="entry name" value="Zn-dependent exopeptidases"/>
    <property type="match status" value="1"/>
</dbReference>
<dbReference type="InterPro" id="IPR017537">
    <property type="entry name" value="Peptidase_M42_hydrolase"/>
</dbReference>
<evidence type="ECO:0000256" key="6">
    <source>
        <dbReference type="SAM" id="MobiDB-lite"/>
    </source>
</evidence>
<dbReference type="NCBIfam" id="TIGR03106">
    <property type="entry name" value="trio_M42_hydro"/>
    <property type="match status" value="1"/>
</dbReference>
<keyword evidence="2" id="KW-0031">Aminopeptidase</keyword>
<keyword evidence="4" id="KW-0479">Metal-binding</keyword>
<dbReference type="InterPro" id="IPR008007">
    <property type="entry name" value="Peptidase_M42"/>
</dbReference>
<protein>
    <submittedName>
        <fullName evidence="7">Osmoprotectant NAGGN system M42 family peptidase</fullName>
    </submittedName>
</protein>
<comment type="caution">
    <text evidence="7">The sequence shown here is derived from an EMBL/GenBank/DDBJ whole genome shotgun (WGS) entry which is preliminary data.</text>
</comment>
<keyword evidence="3" id="KW-0645">Protease</keyword>
<dbReference type="Pfam" id="PF05343">
    <property type="entry name" value="Peptidase_M42"/>
    <property type="match status" value="1"/>
</dbReference>
<evidence type="ECO:0000313" key="7">
    <source>
        <dbReference type="EMBL" id="MDT0495836.1"/>
    </source>
</evidence>
<dbReference type="Gene3D" id="2.40.30.40">
    <property type="entry name" value="Peptidase M42, domain 2"/>
    <property type="match status" value="1"/>
</dbReference>
<dbReference type="SUPFAM" id="SSF101821">
    <property type="entry name" value="Aminopeptidase/glucanase lid domain"/>
    <property type="match status" value="1"/>
</dbReference>
<name>A0ABU2WD76_9GAMM</name>
<dbReference type="CDD" id="cd05657">
    <property type="entry name" value="M42_glucanase_like"/>
    <property type="match status" value="1"/>
</dbReference>
<gene>
    <name evidence="7" type="ORF">RM530_00440</name>
</gene>
<reference evidence="7 8" key="1">
    <citation type="submission" date="2023-09" db="EMBL/GenBank/DDBJ databases">
        <authorList>
            <person name="Rey-Velasco X."/>
        </authorList>
    </citation>
    <scope>NUCLEOTIDE SEQUENCE [LARGE SCALE GENOMIC DNA]</scope>
    <source>
        <strain evidence="7 8">W345</strain>
    </source>
</reference>
<dbReference type="InterPro" id="IPR023367">
    <property type="entry name" value="Peptidase_M42_dom2"/>
</dbReference>
<evidence type="ECO:0000256" key="3">
    <source>
        <dbReference type="ARBA" id="ARBA00022670"/>
    </source>
</evidence>
<dbReference type="EMBL" id="JAVRIC010000001">
    <property type="protein sequence ID" value="MDT0495836.1"/>
    <property type="molecule type" value="Genomic_DNA"/>
</dbReference>
<keyword evidence="5" id="KW-0378">Hydrolase</keyword>
<sequence length="389" mass="42810">MKNMQKLDIDHEYLKQTLLELLAIPSPVGFTDEVVHYTCGKLGELGVPYELTRRGAIRATIKGETDRPACAVVAHLDTLGATVRLIKDNGRLALLPLGSWSSRFAEGARVTLFTDIGPFRGTILPLMASGHAFNNQVDDQPTNWTQVELRLDENVHSKADLTQLGVNIGDFIAIDPQPELHENGYISSRHLDDKAGVAALLAAIKAIVESGLSLPVYFHPMFTITEEVGFGASAVLDARISEMVSIDIAIPAEGQNSREHGVTVAICDSSGPFDYHLTRELLRLCKDHEIEHQRDVFPYYFSDSAAALRAGYDIRHALLGFGADASHGYERTHLSSLHAIAELVTLYAQNGPVVARDRRAIGPLEGFPHQWKPEDIEEPTPMPHPKEFL</sequence>
<evidence type="ECO:0000256" key="5">
    <source>
        <dbReference type="ARBA" id="ARBA00022801"/>
    </source>
</evidence>
<feature type="region of interest" description="Disordered" evidence="6">
    <location>
        <begin position="370"/>
        <end position="389"/>
    </location>
</feature>
<dbReference type="Gene3D" id="3.40.630.10">
    <property type="entry name" value="Zn peptidases"/>
    <property type="match status" value="1"/>
</dbReference>
<dbReference type="PANTHER" id="PTHR32481">
    <property type="entry name" value="AMINOPEPTIDASE"/>
    <property type="match status" value="1"/>
</dbReference>
<accession>A0ABU2WD76</accession>
<evidence type="ECO:0000256" key="2">
    <source>
        <dbReference type="ARBA" id="ARBA00022438"/>
    </source>
</evidence>
<dbReference type="PANTHER" id="PTHR32481:SF7">
    <property type="entry name" value="AMINOPEPTIDASE YHFE-RELATED"/>
    <property type="match status" value="1"/>
</dbReference>
<proteinExistence type="inferred from homology"/>
<organism evidence="7 8">
    <name type="scientific">Banduia mediterranea</name>
    <dbReference type="NCBI Taxonomy" id="3075609"/>
    <lineage>
        <taxon>Bacteria</taxon>
        <taxon>Pseudomonadati</taxon>
        <taxon>Pseudomonadota</taxon>
        <taxon>Gammaproteobacteria</taxon>
        <taxon>Nevskiales</taxon>
        <taxon>Algiphilaceae</taxon>
        <taxon>Banduia</taxon>
    </lineage>
</organism>